<protein>
    <submittedName>
        <fullName evidence="6">Pimeloyl-ACP methyl ester carboxylesterase</fullName>
    </submittedName>
</protein>
<dbReference type="SUPFAM" id="SSF54909">
    <property type="entry name" value="Dimeric alpha+beta barrel"/>
    <property type="match status" value="1"/>
</dbReference>
<gene>
    <name evidence="6" type="ORF">SAMN06295973_0878</name>
</gene>
<dbReference type="InterPro" id="IPR000639">
    <property type="entry name" value="Epox_hydrolase-like"/>
</dbReference>
<organism evidence="6 7">
    <name type="scientific">Plantibacter cousiniae</name>
    <name type="common">nom. nud.</name>
    <dbReference type="NCBI Taxonomy" id="199709"/>
    <lineage>
        <taxon>Bacteria</taxon>
        <taxon>Bacillati</taxon>
        <taxon>Actinomycetota</taxon>
        <taxon>Actinomycetes</taxon>
        <taxon>Micrococcales</taxon>
        <taxon>Microbacteriaceae</taxon>
        <taxon>Plantibacter</taxon>
    </lineage>
</organism>
<dbReference type="PANTHER" id="PTHR21661">
    <property type="entry name" value="EPOXIDE HYDROLASE 1-RELATED"/>
    <property type="match status" value="1"/>
</dbReference>
<comment type="caution">
    <text evidence="6">The sequence shown here is derived from an EMBL/GenBank/DDBJ whole genome shotgun (WGS) entry which is preliminary data.</text>
</comment>
<evidence type="ECO:0000313" key="6">
    <source>
        <dbReference type="EMBL" id="SKC43274.1"/>
    </source>
</evidence>
<feature type="domain" description="Epoxide hydrolase N-terminal" evidence="5">
    <location>
        <begin position="99"/>
        <end position="198"/>
    </location>
</feature>
<dbReference type="Gene3D" id="3.40.50.1820">
    <property type="entry name" value="alpha/beta hydrolase"/>
    <property type="match status" value="1"/>
</dbReference>
<evidence type="ECO:0000313" key="7">
    <source>
        <dbReference type="Proteomes" id="UP000190827"/>
    </source>
</evidence>
<dbReference type="EMBL" id="FUZO01000001">
    <property type="protein sequence ID" value="SKC43274.1"/>
    <property type="molecule type" value="Genomic_DNA"/>
</dbReference>
<reference evidence="6 7" key="1">
    <citation type="submission" date="2017-02" db="EMBL/GenBank/DDBJ databases">
        <authorList>
            <person name="Varghese N."/>
            <person name="Submissions S."/>
        </authorList>
    </citation>
    <scope>NUCLEOTIDE SEQUENCE [LARGE SCALE GENOMIC DNA]</scope>
    <source>
        <strain evidence="6 7">VKM Ac-1787</strain>
    </source>
</reference>
<evidence type="ECO:0000256" key="1">
    <source>
        <dbReference type="ARBA" id="ARBA00010088"/>
    </source>
</evidence>
<dbReference type="Pfam" id="PF06441">
    <property type="entry name" value="EHN"/>
    <property type="match status" value="1"/>
</dbReference>
<dbReference type="PRINTS" id="PR00412">
    <property type="entry name" value="EPOXHYDRLASE"/>
</dbReference>
<sequence>MTTVHLTGQLICATPTDVAIVETHLPEHVALTRTEPGCVSFEVTPTDDPLVWDVAEVFEDDESFAAHQARVASSEWGRATAGIERRYQVTRSPAGRTVMDVSDDDLADLRRRLHDTRWPDRWPTAGWEAGTDQDELRRLVTYWADDFDWAAQQRDINALPWHRAEIGGTAVSYLRFDAEAPGGIPIVLTNGWPSTALELVGLARHLATPSQFGGDPASAVTVIVPALPGLPFSPQRPTFDDQTHELWHTLMHDHLGFARYAAHGGDLGAGITSRLAQAHPEAVAGIHLLAVAAPLEVDAETLTEEEQAHLARVEAWDAEEGAYEHQHHTRPLTLAPALSDSPVGLLSWILEKHRAWSDCGGDVSSRFSDDYLATLASVYWFTNAIGTSLRPYYESATGITTRVDRVEVPTAVALFPHDLASPPRSWAERSYDVRRFTTMPRGGHFAPHEEPELLADDIRAFLTTL</sequence>
<keyword evidence="3" id="KW-0378">Hydrolase</keyword>
<evidence type="ECO:0000256" key="2">
    <source>
        <dbReference type="ARBA" id="ARBA00022797"/>
    </source>
</evidence>
<accession>A0ABY1LIT0</accession>
<dbReference type="InterPro" id="IPR029058">
    <property type="entry name" value="AB_hydrolase_fold"/>
</dbReference>
<dbReference type="PANTHER" id="PTHR21661:SF35">
    <property type="entry name" value="EPOXIDE HYDROLASE"/>
    <property type="match status" value="1"/>
</dbReference>
<keyword evidence="2" id="KW-0058">Aromatic hydrocarbons catabolism</keyword>
<dbReference type="Pfam" id="PF03992">
    <property type="entry name" value="ABM"/>
    <property type="match status" value="1"/>
</dbReference>
<dbReference type="Proteomes" id="UP000190827">
    <property type="component" value="Unassembled WGS sequence"/>
</dbReference>
<dbReference type="InterPro" id="IPR007138">
    <property type="entry name" value="ABM_dom"/>
</dbReference>
<dbReference type="SUPFAM" id="SSF53474">
    <property type="entry name" value="alpha/beta-Hydrolases"/>
    <property type="match status" value="1"/>
</dbReference>
<dbReference type="Gene3D" id="3.30.70.100">
    <property type="match status" value="1"/>
</dbReference>
<evidence type="ECO:0000259" key="5">
    <source>
        <dbReference type="Pfam" id="PF06441"/>
    </source>
</evidence>
<dbReference type="RefSeq" id="WP_079704882.1">
    <property type="nucleotide sequence ID" value="NZ_FUZO01000001.1"/>
</dbReference>
<dbReference type="InterPro" id="IPR011008">
    <property type="entry name" value="Dimeric_a/b-barrel"/>
</dbReference>
<name>A0ABY1LIT0_9MICO</name>
<feature type="domain" description="ABM" evidence="4">
    <location>
        <begin position="15"/>
        <end position="72"/>
    </location>
</feature>
<evidence type="ECO:0000256" key="3">
    <source>
        <dbReference type="ARBA" id="ARBA00022801"/>
    </source>
</evidence>
<proteinExistence type="inferred from homology"/>
<dbReference type="InterPro" id="IPR010497">
    <property type="entry name" value="Epoxide_hydro_N"/>
</dbReference>
<comment type="similarity">
    <text evidence="1">Belongs to the peptidase S33 family.</text>
</comment>
<keyword evidence="7" id="KW-1185">Reference proteome</keyword>
<evidence type="ECO:0000259" key="4">
    <source>
        <dbReference type="Pfam" id="PF03992"/>
    </source>
</evidence>